<organism evidence="2 3">
    <name type="scientific">Mucilaginibacter hurinus</name>
    <dbReference type="NCBI Taxonomy" id="2201324"/>
    <lineage>
        <taxon>Bacteria</taxon>
        <taxon>Pseudomonadati</taxon>
        <taxon>Bacteroidota</taxon>
        <taxon>Sphingobacteriia</taxon>
        <taxon>Sphingobacteriales</taxon>
        <taxon>Sphingobacteriaceae</taxon>
        <taxon>Mucilaginibacter</taxon>
    </lineage>
</organism>
<feature type="signal peptide" evidence="1">
    <location>
        <begin position="1"/>
        <end position="19"/>
    </location>
</feature>
<evidence type="ECO:0000256" key="1">
    <source>
        <dbReference type="SAM" id="SignalP"/>
    </source>
</evidence>
<feature type="chain" id="PRO_5016951801" evidence="1">
    <location>
        <begin position="20"/>
        <end position="121"/>
    </location>
</feature>
<dbReference type="RefSeq" id="WP_114004329.1">
    <property type="nucleotide sequence ID" value="NZ_QGDC01000003.1"/>
</dbReference>
<proteinExistence type="predicted"/>
<keyword evidence="1" id="KW-0732">Signal</keyword>
<dbReference type="EMBL" id="QGDC01000003">
    <property type="protein sequence ID" value="RCH55413.1"/>
    <property type="molecule type" value="Genomic_DNA"/>
</dbReference>
<reference evidence="2 3" key="1">
    <citation type="submission" date="2018-05" db="EMBL/GenBank/DDBJ databases">
        <title>Mucilaginibacter hurinus sp. nov., isolated from briquette warehouse soil.</title>
        <authorList>
            <person name="Choi L."/>
        </authorList>
    </citation>
    <scope>NUCLEOTIDE SEQUENCE [LARGE SCALE GENOMIC DNA]</scope>
    <source>
        <strain evidence="2 3">ZR32</strain>
    </source>
</reference>
<protein>
    <submittedName>
        <fullName evidence="2">Uncharacterized protein</fullName>
    </submittedName>
</protein>
<name>A0A367GRR1_9SPHI</name>
<dbReference type="Proteomes" id="UP000253209">
    <property type="component" value="Unassembled WGS sequence"/>
</dbReference>
<evidence type="ECO:0000313" key="2">
    <source>
        <dbReference type="EMBL" id="RCH55413.1"/>
    </source>
</evidence>
<gene>
    <name evidence="2" type="ORF">DJ568_05840</name>
</gene>
<accession>A0A367GRR1</accession>
<evidence type="ECO:0000313" key="3">
    <source>
        <dbReference type="Proteomes" id="UP000253209"/>
    </source>
</evidence>
<dbReference type="AlphaFoldDB" id="A0A367GRR1"/>
<comment type="caution">
    <text evidence="2">The sequence shown here is derived from an EMBL/GenBank/DDBJ whole genome shotgun (WGS) entry which is preliminary data.</text>
</comment>
<keyword evidence="3" id="KW-1185">Reference proteome</keyword>
<sequence>MKKFILIVLSVSAAAHANAQQPLKYSRSAPRLVDDKAWPQLWVKDSLFKTKPEKSAGPWLFKKKREDALAFYSNMPVAQPSKSRNSMPVADLSGDFKHSMPVVKIDNIKPGTLAIEKLDLD</sequence>